<dbReference type="Proteomes" id="UP001052739">
    <property type="component" value="Unassembled WGS sequence"/>
</dbReference>
<comment type="caution">
    <text evidence="3">The sequence shown here is derived from an EMBL/GenBank/DDBJ whole genome shotgun (WGS) entry which is preliminary data.</text>
</comment>
<dbReference type="EMBL" id="BNDW01000040">
    <property type="protein sequence ID" value="GHI23600.1"/>
    <property type="molecule type" value="Genomic_DNA"/>
</dbReference>
<evidence type="ECO:0000313" key="4">
    <source>
        <dbReference type="Proteomes" id="UP001052739"/>
    </source>
</evidence>
<feature type="region of interest" description="Disordered" evidence="1">
    <location>
        <begin position="1"/>
        <end position="20"/>
    </location>
</feature>
<feature type="compositionally biased region" description="Low complexity" evidence="1">
    <location>
        <begin position="328"/>
        <end position="343"/>
    </location>
</feature>
<dbReference type="InterPro" id="IPR029044">
    <property type="entry name" value="Nucleotide-diphossugar_trans"/>
</dbReference>
<dbReference type="SUPFAM" id="SSF53448">
    <property type="entry name" value="Nucleotide-diphospho-sugar transferases"/>
    <property type="match status" value="1"/>
</dbReference>
<feature type="region of interest" description="Disordered" evidence="1">
    <location>
        <begin position="328"/>
        <end position="353"/>
    </location>
</feature>
<dbReference type="InterPro" id="IPR050834">
    <property type="entry name" value="Glycosyltransf_2"/>
</dbReference>
<evidence type="ECO:0000259" key="2">
    <source>
        <dbReference type="Pfam" id="PF00535"/>
    </source>
</evidence>
<dbReference type="Gene3D" id="3.90.550.10">
    <property type="entry name" value="Spore Coat Polysaccharide Biosynthesis Protein SpsA, Chain A"/>
    <property type="match status" value="1"/>
</dbReference>
<dbReference type="PANTHER" id="PTHR43685:SF3">
    <property type="entry name" value="SLR2126 PROTEIN"/>
    <property type="match status" value="1"/>
</dbReference>
<evidence type="ECO:0000256" key="1">
    <source>
        <dbReference type="SAM" id="MobiDB-lite"/>
    </source>
</evidence>
<keyword evidence="4" id="KW-1185">Reference proteome</keyword>
<dbReference type="PANTHER" id="PTHR43685">
    <property type="entry name" value="GLYCOSYLTRANSFERASE"/>
    <property type="match status" value="1"/>
</dbReference>
<evidence type="ECO:0000313" key="3">
    <source>
        <dbReference type="EMBL" id="GHI23600.1"/>
    </source>
</evidence>
<protein>
    <recommendedName>
        <fullName evidence="2">Glycosyltransferase 2-like domain-containing protein</fullName>
    </recommendedName>
</protein>
<feature type="domain" description="Glycosyltransferase 2-like" evidence="2">
    <location>
        <begin position="28"/>
        <end position="189"/>
    </location>
</feature>
<dbReference type="InterPro" id="IPR001173">
    <property type="entry name" value="Glyco_trans_2-like"/>
</dbReference>
<gene>
    <name evidence="3" type="ORF">Shyd_49710</name>
</gene>
<sequence>MNTASPTPPRTDTRAGTGTDPTAFPSLTVVVCAYTLDRWDDLRAAIGSLRDQRPPVRETVLVVDHCPELRARATAAFPGVRVLANDGRRGLSGARNTGVAAARCEVVAFLDDDAAAEPDWSARLLAPYADRAVAGVGGLVRPWWATRRPPWFPREFDWVVGCSYRGLPTHPAPVRNFIGANMSFRRSALLGAGGFRTDLGRVGTRPLGCEETELCLRIADRRPDAVLLHEPAAAVRHHVPAARATWAYFVARCYAEGLSKAHVARLGSSRAALSSERAYLRSTVPRAFVRALRPGLPGGLRTAAALVGGVTATVAGYLVGRVRRPAPAAGVRDPAPSAAPVAGPAGGAGGGRP</sequence>
<dbReference type="Pfam" id="PF00535">
    <property type="entry name" value="Glycos_transf_2"/>
    <property type="match status" value="1"/>
</dbReference>
<organism evidence="3 4">
    <name type="scientific">Streptomyces hydrogenans</name>
    <dbReference type="NCBI Taxonomy" id="1873719"/>
    <lineage>
        <taxon>Bacteria</taxon>
        <taxon>Bacillati</taxon>
        <taxon>Actinomycetota</taxon>
        <taxon>Actinomycetes</taxon>
        <taxon>Kitasatosporales</taxon>
        <taxon>Streptomycetaceae</taxon>
        <taxon>Streptomyces</taxon>
    </lineage>
</organism>
<accession>A0ABQ3PF10</accession>
<feature type="compositionally biased region" description="Gly residues" evidence="1">
    <location>
        <begin position="344"/>
        <end position="353"/>
    </location>
</feature>
<reference evidence="3" key="1">
    <citation type="submission" date="2024-05" db="EMBL/GenBank/DDBJ databases">
        <title>Whole genome shotgun sequence of Streptomyces hydrogenans NBRC 13475.</title>
        <authorList>
            <person name="Komaki H."/>
            <person name="Tamura T."/>
        </authorList>
    </citation>
    <scope>NUCLEOTIDE SEQUENCE</scope>
    <source>
        <strain evidence="3">NBRC 13475</strain>
    </source>
</reference>
<proteinExistence type="predicted"/>
<name>A0ABQ3PF10_9ACTN</name>